<name>A0A1U9LH65_9PROT</name>
<accession>A0A1U9LH65</accession>
<evidence type="ECO:0000313" key="1">
    <source>
        <dbReference type="EMBL" id="AQT05796.1"/>
    </source>
</evidence>
<reference evidence="1 2" key="1">
    <citation type="submission" date="2016-03" db="EMBL/GenBank/DDBJ databases">
        <title>Acetic acid bacteria sequencing.</title>
        <authorList>
            <person name="Brandt J."/>
            <person name="Jakob F."/>
            <person name="Vogel R.F."/>
        </authorList>
    </citation>
    <scope>NUCLEOTIDE SEQUENCE [LARGE SCALE GENOMIC DNA]</scope>
    <source>
        <strain evidence="1 2">TMW2.1084</strain>
    </source>
</reference>
<protein>
    <submittedName>
        <fullName evidence="1">Uncharacterized protein</fullName>
    </submittedName>
</protein>
<evidence type="ECO:0000313" key="2">
    <source>
        <dbReference type="Proteomes" id="UP000189055"/>
    </source>
</evidence>
<dbReference type="AlphaFoldDB" id="A0A1U9LH65"/>
<dbReference type="EMBL" id="CP014687">
    <property type="protein sequence ID" value="AQT05796.1"/>
    <property type="molecule type" value="Genomic_DNA"/>
</dbReference>
<proteinExistence type="predicted"/>
<dbReference type="KEGG" id="aper:A0U91_14270"/>
<dbReference type="Proteomes" id="UP000189055">
    <property type="component" value="Chromosome"/>
</dbReference>
<sequence length="106" mass="11692">MGNAFGDQSMGTCYRDSQPCGHLPGLQSFKTVQFHGYSCALWEFCKSIPHNGQLLAMQNLDFRNGPLIWLKMSCLASIVRNHITATADMCPPTIKSNISDNAKEIA</sequence>
<gene>
    <name evidence="1" type="ORF">A0U91_14270</name>
</gene>
<organism evidence="1 2">
    <name type="scientific">Acetobacter persici</name>
    <dbReference type="NCBI Taxonomy" id="1076596"/>
    <lineage>
        <taxon>Bacteria</taxon>
        <taxon>Pseudomonadati</taxon>
        <taxon>Pseudomonadota</taxon>
        <taxon>Alphaproteobacteria</taxon>
        <taxon>Acetobacterales</taxon>
        <taxon>Acetobacteraceae</taxon>
        <taxon>Acetobacter</taxon>
    </lineage>
</organism>